<dbReference type="Pfam" id="PF00876">
    <property type="entry name" value="Innexin"/>
    <property type="match status" value="1"/>
</dbReference>
<dbReference type="PANTHER" id="PTHR11893:SF36">
    <property type="entry name" value="INNEXIN-5"/>
    <property type="match status" value="1"/>
</dbReference>
<gene>
    <name evidence="9" type="primary">inx</name>
    <name evidence="11" type="ORF">CDAUBV1_LOCUS14068</name>
</gene>
<dbReference type="Proteomes" id="UP001497525">
    <property type="component" value="Unassembled WGS sequence"/>
</dbReference>
<protein>
    <recommendedName>
        <fullName evidence="9">Innexin</fullName>
    </recommendedName>
</protein>
<evidence type="ECO:0000256" key="6">
    <source>
        <dbReference type="ARBA" id="ARBA00023065"/>
    </source>
</evidence>
<keyword evidence="5 9" id="KW-1133">Transmembrane helix</keyword>
<comment type="caution">
    <text evidence="9">Lacks conserved residue(s) required for the propagation of feature annotation.</text>
</comment>
<evidence type="ECO:0000256" key="5">
    <source>
        <dbReference type="ARBA" id="ARBA00022989"/>
    </source>
</evidence>
<feature type="region of interest" description="Disordered" evidence="10">
    <location>
        <begin position="186"/>
        <end position="209"/>
    </location>
</feature>
<dbReference type="GO" id="GO:0005886">
    <property type="term" value="C:plasma membrane"/>
    <property type="evidence" value="ECO:0007669"/>
    <property type="project" value="UniProtKB-SubCell"/>
</dbReference>
<evidence type="ECO:0000256" key="10">
    <source>
        <dbReference type="SAM" id="MobiDB-lite"/>
    </source>
</evidence>
<sequence length="507" mass="57180">MFEAGFLNGLTRISVELGSSRSRSDDDFVDRVNHSYTTTILMICTLIVLGRQFIGKPMSCWTPNEFTGAQGEYATLMCWVTSTYFIPPNQATIPSDLEFRRKNSIYYYQWVPFILMFQAAMFSLPCIIWRLFNWQSRIHLWTIMDLANKSGDVTEMAQSRANNLHFVVRHLEDALVMRHRRKRHKHYQSSSSTYQTSGSSTVPANEPVHNKTDTPWYAVLPLNISHRSRIPGPRPCSPQSSSYLVGLYLIVKALYIFNSTGQLFLIARSTFEVSRVSFIRGLLLERRVLNYTSVNISTPSSATPAPNSNKDFRFQRPLLGSGPPLEERLNTADKRATTFFTEHVLGQDGVFVLRLVSFNAGRLVASQIVEHVWTRYKQAMAPTTATKTGLVRGDRPQLSKLIIPPLPRRSMSHGPSKHILTQRTVTSATELSYSPSDPQSVISRSSSNATQVIQGVDGVRPRMGPPHIPRYHRTSEESRPFSSQSVSSSDRSCESGIRILQSPDITV</sequence>
<feature type="compositionally biased region" description="Polar residues" evidence="10">
    <location>
        <begin position="429"/>
        <end position="453"/>
    </location>
</feature>
<comment type="subcellular location">
    <subcellularLocation>
        <location evidence="1 9">Cell membrane</location>
        <topology evidence="1 9">Multi-pass membrane protein</topology>
    </subcellularLocation>
</comment>
<evidence type="ECO:0000313" key="11">
    <source>
        <dbReference type="EMBL" id="CAL5139015.1"/>
    </source>
</evidence>
<evidence type="ECO:0000256" key="9">
    <source>
        <dbReference type="RuleBase" id="RU010713"/>
    </source>
</evidence>
<keyword evidence="2 9" id="KW-0813">Transport</keyword>
<dbReference type="AlphaFoldDB" id="A0AAV2TQI7"/>
<organism evidence="11 12">
    <name type="scientific">Calicophoron daubneyi</name>
    <name type="common">Rumen fluke</name>
    <name type="synonym">Paramphistomum daubneyi</name>
    <dbReference type="NCBI Taxonomy" id="300641"/>
    <lineage>
        <taxon>Eukaryota</taxon>
        <taxon>Metazoa</taxon>
        <taxon>Spiralia</taxon>
        <taxon>Lophotrochozoa</taxon>
        <taxon>Platyhelminthes</taxon>
        <taxon>Trematoda</taxon>
        <taxon>Digenea</taxon>
        <taxon>Plagiorchiida</taxon>
        <taxon>Pronocephalata</taxon>
        <taxon>Paramphistomoidea</taxon>
        <taxon>Paramphistomidae</taxon>
        <taxon>Calicophoron</taxon>
    </lineage>
</organism>
<dbReference type="EMBL" id="CAXLJL010000578">
    <property type="protein sequence ID" value="CAL5139015.1"/>
    <property type="molecule type" value="Genomic_DNA"/>
</dbReference>
<evidence type="ECO:0000313" key="12">
    <source>
        <dbReference type="Proteomes" id="UP001497525"/>
    </source>
</evidence>
<dbReference type="GO" id="GO:0005921">
    <property type="term" value="C:gap junction"/>
    <property type="evidence" value="ECO:0007669"/>
    <property type="project" value="UniProtKB-UniRule"/>
</dbReference>
<comment type="similarity">
    <text evidence="9">Belongs to the pannexin family.</text>
</comment>
<keyword evidence="7 9" id="KW-0472">Membrane</keyword>
<feature type="region of interest" description="Disordered" evidence="10">
    <location>
        <begin position="429"/>
        <end position="496"/>
    </location>
</feature>
<feature type="compositionally biased region" description="Low complexity" evidence="10">
    <location>
        <begin position="188"/>
        <end position="201"/>
    </location>
</feature>
<feature type="compositionally biased region" description="Low complexity" evidence="10">
    <location>
        <begin position="480"/>
        <end position="490"/>
    </location>
</feature>
<dbReference type="PRINTS" id="PR01262">
    <property type="entry name" value="INNEXIN"/>
</dbReference>
<dbReference type="PANTHER" id="PTHR11893">
    <property type="entry name" value="INNEXIN"/>
    <property type="match status" value="1"/>
</dbReference>
<comment type="caution">
    <text evidence="11">The sequence shown here is derived from an EMBL/GenBank/DDBJ whole genome shotgun (WGS) entry which is preliminary data.</text>
</comment>
<evidence type="ECO:0000256" key="1">
    <source>
        <dbReference type="ARBA" id="ARBA00004651"/>
    </source>
</evidence>
<evidence type="ECO:0000256" key="8">
    <source>
        <dbReference type="ARBA" id="ARBA00023303"/>
    </source>
</evidence>
<keyword evidence="6 9" id="KW-0406">Ion transport</keyword>
<keyword evidence="4 9" id="KW-0812">Transmembrane</keyword>
<evidence type="ECO:0000256" key="3">
    <source>
        <dbReference type="ARBA" id="ARBA00022475"/>
    </source>
</evidence>
<accession>A0AAV2TQI7</accession>
<dbReference type="GO" id="GO:0034220">
    <property type="term" value="P:monoatomic ion transmembrane transport"/>
    <property type="evidence" value="ECO:0007669"/>
    <property type="project" value="UniProtKB-KW"/>
</dbReference>
<proteinExistence type="inferred from homology"/>
<keyword evidence="3" id="KW-1003">Cell membrane</keyword>
<feature type="transmembrane region" description="Helical" evidence="9">
    <location>
        <begin position="110"/>
        <end position="132"/>
    </location>
</feature>
<evidence type="ECO:0000256" key="2">
    <source>
        <dbReference type="ARBA" id="ARBA00022448"/>
    </source>
</evidence>
<keyword evidence="8 9" id="KW-0407">Ion channel</keyword>
<dbReference type="InterPro" id="IPR000990">
    <property type="entry name" value="Innexin"/>
</dbReference>
<feature type="transmembrane region" description="Helical" evidence="9">
    <location>
        <begin position="36"/>
        <end position="54"/>
    </location>
</feature>
<evidence type="ECO:0000256" key="7">
    <source>
        <dbReference type="ARBA" id="ARBA00023136"/>
    </source>
</evidence>
<reference evidence="11" key="1">
    <citation type="submission" date="2024-06" db="EMBL/GenBank/DDBJ databases">
        <authorList>
            <person name="Liu X."/>
            <person name="Lenzi L."/>
            <person name="Haldenby T S."/>
            <person name="Uol C."/>
        </authorList>
    </citation>
    <scope>NUCLEOTIDE SEQUENCE</scope>
</reference>
<comment type="function">
    <text evidence="9">Structural component of the gap junctions.</text>
</comment>
<name>A0AAV2TQI7_CALDB</name>
<dbReference type="PROSITE" id="PS51013">
    <property type="entry name" value="PANNEXIN"/>
    <property type="match status" value="1"/>
</dbReference>
<evidence type="ECO:0000256" key="4">
    <source>
        <dbReference type="ARBA" id="ARBA00022692"/>
    </source>
</evidence>